<comment type="caution">
    <text evidence="2">The sequence shown here is derived from an EMBL/GenBank/DDBJ whole genome shotgun (WGS) entry which is preliminary data.</text>
</comment>
<gene>
    <name evidence="2" type="ORF">EYF80_012935</name>
</gene>
<evidence type="ECO:0000256" key="1">
    <source>
        <dbReference type="SAM" id="MobiDB-lite"/>
    </source>
</evidence>
<evidence type="ECO:0000313" key="2">
    <source>
        <dbReference type="EMBL" id="TNN76882.1"/>
    </source>
</evidence>
<protein>
    <submittedName>
        <fullName evidence="2">Uncharacterized protein</fullName>
    </submittedName>
</protein>
<dbReference type="EMBL" id="SRLO01000089">
    <property type="protein sequence ID" value="TNN76882.1"/>
    <property type="molecule type" value="Genomic_DNA"/>
</dbReference>
<reference evidence="2 3" key="1">
    <citation type="submission" date="2019-03" db="EMBL/GenBank/DDBJ databases">
        <title>First draft genome of Liparis tanakae, snailfish: a comprehensive survey of snailfish specific genes.</title>
        <authorList>
            <person name="Kim W."/>
            <person name="Song I."/>
            <person name="Jeong J.-H."/>
            <person name="Kim D."/>
            <person name="Kim S."/>
            <person name="Ryu S."/>
            <person name="Song J.Y."/>
            <person name="Lee S.K."/>
        </authorList>
    </citation>
    <scope>NUCLEOTIDE SEQUENCE [LARGE SCALE GENOMIC DNA]</scope>
    <source>
        <tissue evidence="2">Muscle</tissue>
    </source>
</reference>
<dbReference type="AlphaFoldDB" id="A0A4Z2IHT3"/>
<organism evidence="2 3">
    <name type="scientific">Liparis tanakae</name>
    <name type="common">Tanaka's snailfish</name>
    <dbReference type="NCBI Taxonomy" id="230148"/>
    <lineage>
        <taxon>Eukaryota</taxon>
        <taxon>Metazoa</taxon>
        <taxon>Chordata</taxon>
        <taxon>Craniata</taxon>
        <taxon>Vertebrata</taxon>
        <taxon>Euteleostomi</taxon>
        <taxon>Actinopterygii</taxon>
        <taxon>Neopterygii</taxon>
        <taxon>Teleostei</taxon>
        <taxon>Neoteleostei</taxon>
        <taxon>Acanthomorphata</taxon>
        <taxon>Eupercaria</taxon>
        <taxon>Perciformes</taxon>
        <taxon>Cottioidei</taxon>
        <taxon>Cottales</taxon>
        <taxon>Liparidae</taxon>
        <taxon>Liparis</taxon>
    </lineage>
</organism>
<sequence length="78" mass="8647">MGEKGEGLGSHSDLNPLAELGPDRDGIGKKGREQGLKSIDPGPRHLKGSYAHMWTPVSRDSRVERVRKKRQDGRDGER</sequence>
<proteinExistence type="predicted"/>
<name>A0A4Z2IHT3_9TELE</name>
<evidence type="ECO:0000313" key="3">
    <source>
        <dbReference type="Proteomes" id="UP000314294"/>
    </source>
</evidence>
<feature type="region of interest" description="Disordered" evidence="1">
    <location>
        <begin position="1"/>
        <end position="78"/>
    </location>
</feature>
<accession>A0A4Z2IHT3</accession>
<feature type="compositionally biased region" description="Basic and acidic residues" evidence="1">
    <location>
        <begin position="21"/>
        <end position="35"/>
    </location>
</feature>
<keyword evidence="3" id="KW-1185">Reference proteome</keyword>
<dbReference type="Proteomes" id="UP000314294">
    <property type="component" value="Unassembled WGS sequence"/>
</dbReference>